<dbReference type="eggNOG" id="COG1061">
    <property type="taxonomic scope" value="Bacteria"/>
</dbReference>
<evidence type="ECO:0000313" key="1">
    <source>
        <dbReference type="EMBL" id="EGQ26879.1"/>
    </source>
</evidence>
<accession>F9DQS1</accession>
<dbReference type="RefSeq" id="WP_009766018.1">
    <property type="nucleotide sequence ID" value="NZ_GL982997.1"/>
</dbReference>
<dbReference type="HOGENOM" id="CLU_183669_0_0_9"/>
<gene>
    <name evidence="1" type="ORF">HMPREF9372_1151</name>
</gene>
<name>F9DQS1_9BACL</name>
<dbReference type="InterPro" id="IPR027417">
    <property type="entry name" value="P-loop_NTPase"/>
</dbReference>
<dbReference type="EMBL" id="AFPZ01000028">
    <property type="protein sequence ID" value="EGQ26879.1"/>
    <property type="molecule type" value="Genomic_DNA"/>
</dbReference>
<protein>
    <submittedName>
        <fullName evidence="1">Uncharacterized protein</fullName>
    </submittedName>
</protein>
<reference evidence="1 2" key="1">
    <citation type="submission" date="2011-04" db="EMBL/GenBank/DDBJ databases">
        <authorList>
            <person name="Muzny D."/>
            <person name="Qin X."/>
            <person name="Deng J."/>
            <person name="Jiang H."/>
            <person name="Liu Y."/>
            <person name="Qu J."/>
            <person name="Song X.-Z."/>
            <person name="Zhang L."/>
            <person name="Thornton R."/>
            <person name="Coyle M."/>
            <person name="Francisco L."/>
            <person name="Jackson L."/>
            <person name="Javaid M."/>
            <person name="Korchina V."/>
            <person name="Kovar C."/>
            <person name="Mata R."/>
            <person name="Mathew T."/>
            <person name="Ngo R."/>
            <person name="Nguyen L."/>
            <person name="Nguyen N."/>
            <person name="Okwuonu G."/>
            <person name="Ongeri F."/>
            <person name="Pham C."/>
            <person name="Simmons D."/>
            <person name="Wilczek-Boney K."/>
            <person name="Hale W."/>
            <person name="Jakkamsetti A."/>
            <person name="Pham P."/>
            <person name="Ruth R."/>
            <person name="San Lucas F."/>
            <person name="Warren J."/>
            <person name="Zhang J."/>
            <person name="Zhao Z."/>
            <person name="Zhou C."/>
            <person name="Zhu D."/>
            <person name="Lee S."/>
            <person name="Bess C."/>
            <person name="Blankenburg K."/>
            <person name="Forbes L."/>
            <person name="Fu Q."/>
            <person name="Gubbala S."/>
            <person name="Hirani K."/>
            <person name="Jayaseelan J.C."/>
            <person name="Lara F."/>
            <person name="Munidasa M."/>
            <person name="Palculict T."/>
            <person name="Patil S."/>
            <person name="Pu L.-L."/>
            <person name="Saada N."/>
            <person name="Tang L."/>
            <person name="Weissenberger G."/>
            <person name="Zhu Y."/>
            <person name="Hemphill L."/>
            <person name="Shang Y."/>
            <person name="Youmans B."/>
            <person name="Ayvaz T."/>
            <person name="Ross M."/>
            <person name="Santibanez J."/>
            <person name="Aqrawi P."/>
            <person name="Gross S."/>
            <person name="Joshi V."/>
            <person name="Fowler G."/>
            <person name="Nazareth L."/>
            <person name="Reid J."/>
            <person name="Worley K."/>
            <person name="Petrosino J."/>
            <person name="Highlander S."/>
            <person name="Gibbs R."/>
        </authorList>
    </citation>
    <scope>NUCLEOTIDE SEQUENCE [LARGE SCALE GENOMIC DNA]</scope>
    <source>
        <strain evidence="1 2">2681</strain>
    </source>
</reference>
<dbReference type="Gene3D" id="3.40.50.300">
    <property type="entry name" value="P-loop containing nucleotide triphosphate hydrolases"/>
    <property type="match status" value="1"/>
</dbReference>
<evidence type="ECO:0000313" key="2">
    <source>
        <dbReference type="Proteomes" id="UP000005316"/>
    </source>
</evidence>
<comment type="caution">
    <text evidence="1">The sequence shown here is derived from an EMBL/GenBank/DDBJ whole genome shotgun (WGS) entry which is preliminary data.</text>
</comment>
<sequence>MPISWKGLLTQYVGRLHRNYSEKEEVHVYDYIDHKVPILVNMSKKRLKGFREMGYENTSGQMRLF</sequence>
<dbReference type="AlphaFoldDB" id="F9DQS1"/>
<organism evidence="1 2">
    <name type="scientific">Sporosarcina newyorkensis 2681</name>
    <dbReference type="NCBI Taxonomy" id="1027292"/>
    <lineage>
        <taxon>Bacteria</taxon>
        <taxon>Bacillati</taxon>
        <taxon>Bacillota</taxon>
        <taxon>Bacilli</taxon>
        <taxon>Bacillales</taxon>
        <taxon>Caryophanaceae</taxon>
        <taxon>Sporosarcina</taxon>
    </lineage>
</organism>
<dbReference type="Proteomes" id="UP000005316">
    <property type="component" value="Unassembled WGS sequence"/>
</dbReference>
<proteinExistence type="predicted"/>